<keyword evidence="4" id="KW-1185">Reference proteome</keyword>
<dbReference type="PRINTS" id="PR00313">
    <property type="entry name" value="CABNDNGRPT"/>
</dbReference>
<dbReference type="Proteomes" id="UP000035352">
    <property type="component" value="Chromosome"/>
</dbReference>
<dbReference type="GO" id="GO:0005576">
    <property type="term" value="C:extracellular region"/>
    <property type="evidence" value="ECO:0007669"/>
    <property type="project" value="UniProtKB-SubCell"/>
</dbReference>
<reference evidence="3 4" key="1">
    <citation type="submission" date="2015-05" db="EMBL/GenBank/DDBJ databases">
        <authorList>
            <person name="Tang B."/>
            <person name="Yu Y."/>
        </authorList>
    </citation>
    <scope>NUCLEOTIDE SEQUENCE [LARGE SCALE GENOMIC DNA]</scope>
    <source>
        <strain evidence="3 4">DSM 7029</strain>
    </source>
</reference>
<dbReference type="PANTHER" id="PTHR38340">
    <property type="entry name" value="S-LAYER PROTEIN"/>
    <property type="match status" value="1"/>
</dbReference>
<gene>
    <name evidence="3" type="ORF">AAW51_3189</name>
</gene>
<dbReference type="RefSeq" id="WP_053013632.1">
    <property type="nucleotide sequence ID" value="NZ_CP011371.1"/>
</dbReference>
<dbReference type="InterPro" id="IPR050557">
    <property type="entry name" value="RTX_toxin/Mannuronan_C5-epim"/>
</dbReference>
<dbReference type="PROSITE" id="PS00330">
    <property type="entry name" value="HEMOLYSIN_CALCIUM"/>
    <property type="match status" value="2"/>
</dbReference>
<organism evidence="3 4">
    <name type="scientific">Caldimonas brevitalea</name>
    <dbReference type="NCBI Taxonomy" id="413882"/>
    <lineage>
        <taxon>Bacteria</taxon>
        <taxon>Pseudomonadati</taxon>
        <taxon>Pseudomonadota</taxon>
        <taxon>Betaproteobacteria</taxon>
        <taxon>Burkholderiales</taxon>
        <taxon>Sphaerotilaceae</taxon>
        <taxon>Caldimonas</taxon>
    </lineage>
</organism>
<dbReference type="EMBL" id="CP011371">
    <property type="protein sequence ID" value="AKJ29880.1"/>
    <property type="molecule type" value="Genomic_DNA"/>
</dbReference>
<sequence length="445" mass="46151">MAVIEGSDADDTLSDDNVEQSSWFNSNWSSGEDVMSGGLGNDLYFVNSAGDAVVEGAAQGNDMVVSRLQNYWLPDHVEHLQLDDTRIEPEPSPGDKPTWPAALEGYGNVLDNDLQGNANDNFLRGGGGDDRLYGGKGDDVLLGDAGDDELVATDNDRAGAATQGSLASGDDELAAAQATIRIELLFGGDGDDTLDARGANALLVGGRGHDVYRIVGDGRERLVEAVRDAGIDSVYSQSSYTLRDGFEHLTLAEAPAARDGRGNGLDNVLTGNSAANRLTGLAGDDTLWGGQGNDTLNGGGGDDRLDGAAGSDRLTGGAGGDRFVFGSLQAGEADTVADFSHDDDRLVLLDTLDAQLPLPRVSGLQGLIFIGGNVEGNPLSTGWFFKGEGWTGQEGLKLSGLYVNTLDGALWYNPTGLEADDAALLGYVSVSAAGSLEATDIVFGG</sequence>
<keyword evidence="2" id="KW-0964">Secreted</keyword>
<dbReference type="AlphaFoldDB" id="A0A0G3BTN3"/>
<dbReference type="Pfam" id="PF00353">
    <property type="entry name" value="HemolysinCabind"/>
    <property type="match status" value="4"/>
</dbReference>
<dbReference type="SUPFAM" id="SSF51120">
    <property type="entry name" value="beta-Roll"/>
    <property type="match status" value="2"/>
</dbReference>
<evidence type="ECO:0000256" key="2">
    <source>
        <dbReference type="ARBA" id="ARBA00022525"/>
    </source>
</evidence>
<evidence type="ECO:0000313" key="3">
    <source>
        <dbReference type="EMBL" id="AKJ29880.1"/>
    </source>
</evidence>
<dbReference type="KEGG" id="pbh:AAW51_3189"/>
<protein>
    <submittedName>
        <fullName evidence="3">Alkaline phosphatase</fullName>
    </submittedName>
</protein>
<dbReference type="STRING" id="413882.AAW51_3189"/>
<evidence type="ECO:0000313" key="4">
    <source>
        <dbReference type="Proteomes" id="UP000035352"/>
    </source>
</evidence>
<dbReference type="GO" id="GO:0005509">
    <property type="term" value="F:calcium ion binding"/>
    <property type="evidence" value="ECO:0007669"/>
    <property type="project" value="InterPro"/>
</dbReference>
<name>A0A0G3BTN3_9BURK</name>
<dbReference type="InterPro" id="IPR018511">
    <property type="entry name" value="Hemolysin-typ_Ca-bd_CS"/>
</dbReference>
<evidence type="ECO:0000256" key="1">
    <source>
        <dbReference type="ARBA" id="ARBA00004613"/>
    </source>
</evidence>
<proteinExistence type="predicted"/>
<dbReference type="InterPro" id="IPR001343">
    <property type="entry name" value="Hemolysn_Ca-bd"/>
</dbReference>
<dbReference type="InterPro" id="IPR011049">
    <property type="entry name" value="Serralysin-like_metalloprot_C"/>
</dbReference>
<accession>A0A0G3BTN3</accession>
<dbReference type="Gene3D" id="2.150.10.10">
    <property type="entry name" value="Serralysin-like metalloprotease, C-terminal"/>
    <property type="match status" value="2"/>
</dbReference>
<comment type="subcellular location">
    <subcellularLocation>
        <location evidence="1">Secreted</location>
    </subcellularLocation>
</comment>
<dbReference type="PANTHER" id="PTHR38340:SF1">
    <property type="entry name" value="S-LAYER PROTEIN"/>
    <property type="match status" value="1"/>
</dbReference>
<dbReference type="PATRIC" id="fig|413882.6.peg.3325"/>